<dbReference type="PROSITE" id="PS51375">
    <property type="entry name" value="PPR"/>
    <property type="match status" value="6"/>
</dbReference>
<feature type="repeat" description="PPR" evidence="3">
    <location>
        <begin position="79"/>
        <end position="113"/>
    </location>
</feature>
<feature type="repeat" description="PPR" evidence="3">
    <location>
        <begin position="185"/>
        <end position="215"/>
    </location>
</feature>
<dbReference type="GO" id="GO:0009451">
    <property type="term" value="P:RNA modification"/>
    <property type="evidence" value="ECO:0007669"/>
    <property type="project" value="InterPro"/>
</dbReference>
<dbReference type="GO" id="GO:0003723">
    <property type="term" value="F:RNA binding"/>
    <property type="evidence" value="ECO:0007669"/>
    <property type="project" value="InterPro"/>
</dbReference>
<evidence type="ECO:0000256" key="3">
    <source>
        <dbReference type="PROSITE-ProRule" id="PRU00708"/>
    </source>
</evidence>
<dbReference type="InterPro" id="IPR002885">
    <property type="entry name" value="PPR_rpt"/>
</dbReference>
<dbReference type="NCBIfam" id="TIGR00756">
    <property type="entry name" value="PPR"/>
    <property type="match status" value="6"/>
</dbReference>
<evidence type="ECO:0000256" key="2">
    <source>
        <dbReference type="ARBA" id="ARBA00022737"/>
    </source>
</evidence>
<dbReference type="PANTHER" id="PTHR47926:SF413">
    <property type="entry name" value="REPEAT (TPR)-LIKE SUPERFAMILY PROTEIN, PUTATIVE-RELATED"/>
    <property type="match status" value="1"/>
</dbReference>
<keyword evidence="5" id="KW-1185">Reference proteome</keyword>
<evidence type="ECO:0000256" key="1">
    <source>
        <dbReference type="ARBA" id="ARBA00006643"/>
    </source>
</evidence>
<dbReference type="OrthoDB" id="185373at2759"/>
<name>A0A843VUU3_COLES</name>
<keyword evidence="2" id="KW-0677">Repeat</keyword>
<reference evidence="4" key="1">
    <citation type="submission" date="2017-07" db="EMBL/GenBank/DDBJ databases">
        <title>Taro Niue Genome Assembly and Annotation.</title>
        <authorList>
            <person name="Atibalentja N."/>
            <person name="Keating K."/>
            <person name="Fields C.J."/>
        </authorList>
    </citation>
    <scope>NUCLEOTIDE SEQUENCE</scope>
    <source>
        <strain evidence="4">Niue_2</strain>
        <tissue evidence="4">Leaf</tissue>
    </source>
</reference>
<dbReference type="Proteomes" id="UP000652761">
    <property type="component" value="Unassembled WGS sequence"/>
</dbReference>
<dbReference type="InterPro" id="IPR046960">
    <property type="entry name" value="PPR_At4g14850-like_plant"/>
</dbReference>
<dbReference type="InterPro" id="IPR046848">
    <property type="entry name" value="E_motif"/>
</dbReference>
<feature type="repeat" description="PPR" evidence="3">
    <location>
        <begin position="216"/>
        <end position="250"/>
    </location>
</feature>
<dbReference type="PANTHER" id="PTHR47926">
    <property type="entry name" value="PENTATRICOPEPTIDE REPEAT-CONTAINING PROTEIN"/>
    <property type="match status" value="1"/>
</dbReference>
<comment type="caution">
    <text evidence="4">The sequence shown here is derived from an EMBL/GenBank/DDBJ whole genome shotgun (WGS) entry which is preliminary data.</text>
</comment>
<dbReference type="FunFam" id="1.25.40.10:FF:000333">
    <property type="entry name" value="Pentatricopeptide repeat-containing protein"/>
    <property type="match status" value="1"/>
</dbReference>
<dbReference type="InterPro" id="IPR011990">
    <property type="entry name" value="TPR-like_helical_dom_sf"/>
</dbReference>
<dbReference type="Pfam" id="PF01535">
    <property type="entry name" value="PPR"/>
    <property type="match status" value="5"/>
</dbReference>
<dbReference type="Pfam" id="PF13041">
    <property type="entry name" value="PPR_2"/>
    <property type="match status" value="3"/>
</dbReference>
<sequence length="601" mass="66577">MPTAVRAPRWTSHRLLLEQALAELHRCSDPHRVRQAHAQVLKQDLHRDPLVAPKLVSAYSLCRQVAAAANAFGLVREPNAHLYNALIRAYADNYQSALAFAAFFDMQRGRVQPDNFTFPSLLRACCSSGQAALVQVEMIHTHIVKMGFLGDVFVPNALLDSYSKCCSIGGAESAKKLFDAMPQRDVVSWNTMIAGLARAGQLELARTLFDEMPDRDTVSWNAMLGGYAKVGEAQEAFELFKRMPERNIVSWSTVISGYCKKGDMEMARLLFDKMPAKNLVTWTIMISGYAERGLAKEATTLFEQMEVAGLKADAAAIVSILSACAESGLLGFGEKVQAYITRKKLRCTTHVCNALLDMYAKCGCLRKAWEVFEGMAKRDRVSWNSMVQGLATHGHGEEALDLFSSMKKEEGIVPDGVTFLGVLSACTHVGRVEEGRHYFSAMEKDYGVTPQIEHYGCMVDLLSRNGLLEEAFQFIRNMPYEPNAIIWGTLLSACRMHNNVGLAELAVDQLMRLEPSDAGNFAVLSNIYAAAGRWDVMAKVRTQMKGTGVQKPAGSSAIEVDNVVHEFTVGDRSHLQFERILDMLDRLGNHLKLFGYVPKPC</sequence>
<proteinExistence type="inferred from homology"/>
<dbReference type="Gene3D" id="1.25.40.10">
    <property type="entry name" value="Tetratricopeptide repeat domain"/>
    <property type="match status" value="5"/>
</dbReference>
<dbReference type="EMBL" id="NMUH01002030">
    <property type="protein sequence ID" value="MQL97300.1"/>
    <property type="molecule type" value="Genomic_DNA"/>
</dbReference>
<dbReference type="Pfam" id="PF20431">
    <property type="entry name" value="E_motif"/>
    <property type="match status" value="1"/>
</dbReference>
<feature type="repeat" description="PPR" evidence="3">
    <location>
        <begin position="278"/>
        <end position="312"/>
    </location>
</feature>
<dbReference type="FunFam" id="1.25.40.10:FF:000125">
    <property type="entry name" value="Pentatricopeptide repeat-containing protein"/>
    <property type="match status" value="1"/>
</dbReference>
<dbReference type="AlphaFoldDB" id="A0A843VUU3"/>
<organism evidence="4 5">
    <name type="scientific">Colocasia esculenta</name>
    <name type="common">Wild taro</name>
    <name type="synonym">Arum esculentum</name>
    <dbReference type="NCBI Taxonomy" id="4460"/>
    <lineage>
        <taxon>Eukaryota</taxon>
        <taxon>Viridiplantae</taxon>
        <taxon>Streptophyta</taxon>
        <taxon>Embryophyta</taxon>
        <taxon>Tracheophyta</taxon>
        <taxon>Spermatophyta</taxon>
        <taxon>Magnoliopsida</taxon>
        <taxon>Liliopsida</taxon>
        <taxon>Araceae</taxon>
        <taxon>Aroideae</taxon>
        <taxon>Colocasieae</taxon>
        <taxon>Colocasia</taxon>
    </lineage>
</organism>
<feature type="repeat" description="PPR" evidence="3">
    <location>
        <begin position="379"/>
        <end position="414"/>
    </location>
</feature>
<gene>
    <name evidence="4" type="ORF">Taro_029989</name>
</gene>
<dbReference type="FunFam" id="1.25.40.10:FF:000184">
    <property type="entry name" value="Pentatricopeptide repeat-containing protein, chloroplastic"/>
    <property type="match status" value="1"/>
</dbReference>
<feature type="repeat" description="PPR" evidence="3">
    <location>
        <begin position="348"/>
        <end position="378"/>
    </location>
</feature>
<accession>A0A843VUU3</accession>
<comment type="similarity">
    <text evidence="1">Belongs to the PPR family. PCMP-H subfamily.</text>
</comment>
<protein>
    <recommendedName>
        <fullName evidence="6">Pentatricopeptide repeat-containing protein</fullName>
    </recommendedName>
</protein>
<evidence type="ECO:0000313" key="4">
    <source>
        <dbReference type="EMBL" id="MQL97300.1"/>
    </source>
</evidence>
<evidence type="ECO:0008006" key="6">
    <source>
        <dbReference type="Google" id="ProtNLM"/>
    </source>
</evidence>
<dbReference type="GO" id="GO:0048731">
    <property type="term" value="P:system development"/>
    <property type="evidence" value="ECO:0007669"/>
    <property type="project" value="UniProtKB-ARBA"/>
</dbReference>
<evidence type="ECO:0000313" key="5">
    <source>
        <dbReference type="Proteomes" id="UP000652761"/>
    </source>
</evidence>